<evidence type="ECO:0000256" key="1">
    <source>
        <dbReference type="ARBA" id="ARBA00004127"/>
    </source>
</evidence>
<dbReference type="EMBL" id="SWLB01000004">
    <property type="protein sequence ID" value="KAF3338967.1"/>
    <property type="molecule type" value="Genomic_DNA"/>
</dbReference>
<keyword evidence="4 8" id="KW-0812">Transmembrane</keyword>
<keyword evidence="2" id="KW-0813">Transport</keyword>
<keyword evidence="6" id="KW-0406">Ion transport</keyword>
<feature type="transmembrane region" description="Helical" evidence="8">
    <location>
        <begin position="221"/>
        <end position="240"/>
    </location>
</feature>
<sequence>MRQQHWLWLLYFVFVAIYANLRADGDGVSPQEAKQLRDEIDSLDTLALLGDRDTFSSAVQWVSTNVQFNILIDLVDFSSHCLKIVSCKFHLFCRGWCSLICSLIGIIPLAERLGYATEQMAAYTGPTVLGCSFFAGGIVHYDKKEQIFNKGTAVVNSGLLLMAVMGLSFPAVLHFTHSEVRYGKSEVALSRFSSCIMLIAYASYLVFHLYSRIDNGASESFNLPVAFISVILLPIVGNAAEHASAVMFAMKDKVRTSL</sequence>
<evidence type="ECO:0000313" key="11">
    <source>
        <dbReference type="Proteomes" id="UP000623129"/>
    </source>
</evidence>
<dbReference type="InterPro" id="IPR036026">
    <property type="entry name" value="Seven-hairpin_glycosidases"/>
</dbReference>
<feature type="transmembrane region" description="Helical" evidence="8">
    <location>
        <begin position="153"/>
        <end position="176"/>
    </location>
</feature>
<comment type="caution">
    <text evidence="10">The sequence shown here is derived from an EMBL/GenBank/DDBJ whole genome shotgun (WGS) entry which is preliminary data.</text>
</comment>
<evidence type="ECO:0000256" key="2">
    <source>
        <dbReference type="ARBA" id="ARBA00022448"/>
    </source>
</evidence>
<dbReference type="Gene3D" id="1.20.1420.30">
    <property type="entry name" value="NCX, central ion-binding region"/>
    <property type="match status" value="1"/>
</dbReference>
<evidence type="ECO:0000256" key="5">
    <source>
        <dbReference type="ARBA" id="ARBA00022989"/>
    </source>
</evidence>
<keyword evidence="3" id="KW-0050">Antiport</keyword>
<keyword evidence="7 8" id="KW-0472">Membrane</keyword>
<dbReference type="GO" id="GO:0005509">
    <property type="term" value="F:calcium ion binding"/>
    <property type="evidence" value="ECO:0007669"/>
    <property type="project" value="InterPro"/>
</dbReference>
<feature type="transmembrane region" description="Helical" evidence="8">
    <location>
        <begin position="6"/>
        <end position="21"/>
    </location>
</feature>
<keyword evidence="5 8" id="KW-1133">Transmembrane helix</keyword>
<evidence type="ECO:0000256" key="8">
    <source>
        <dbReference type="SAM" id="Phobius"/>
    </source>
</evidence>
<dbReference type="InterPro" id="IPR004713">
    <property type="entry name" value="CaH_exchang"/>
</dbReference>
<gene>
    <name evidence="10" type="ORF">FCM35_KLT16438</name>
</gene>
<organism evidence="10 11">
    <name type="scientific">Carex littledalei</name>
    <dbReference type="NCBI Taxonomy" id="544730"/>
    <lineage>
        <taxon>Eukaryota</taxon>
        <taxon>Viridiplantae</taxon>
        <taxon>Streptophyta</taxon>
        <taxon>Embryophyta</taxon>
        <taxon>Tracheophyta</taxon>
        <taxon>Spermatophyta</taxon>
        <taxon>Magnoliopsida</taxon>
        <taxon>Liliopsida</taxon>
        <taxon>Poales</taxon>
        <taxon>Cyperaceae</taxon>
        <taxon>Cyperoideae</taxon>
        <taxon>Cariceae</taxon>
        <taxon>Carex</taxon>
        <taxon>Carex subgen. Euthyceras</taxon>
    </lineage>
</organism>
<reference evidence="10" key="1">
    <citation type="submission" date="2020-01" db="EMBL/GenBank/DDBJ databases">
        <title>Genome sequence of Kobresia littledalei, the first chromosome-level genome in the family Cyperaceae.</title>
        <authorList>
            <person name="Qu G."/>
        </authorList>
    </citation>
    <scope>NUCLEOTIDE SEQUENCE</scope>
    <source>
        <strain evidence="10">C.B.Clarke</strain>
        <tissue evidence="10">Leaf</tissue>
    </source>
</reference>
<evidence type="ECO:0000256" key="4">
    <source>
        <dbReference type="ARBA" id="ARBA00022692"/>
    </source>
</evidence>
<dbReference type="InterPro" id="IPR004837">
    <property type="entry name" value="NaCa_Exmemb"/>
</dbReference>
<feature type="transmembrane region" description="Helical" evidence="8">
    <location>
        <begin position="122"/>
        <end position="141"/>
    </location>
</feature>
<dbReference type="OrthoDB" id="1699231at2759"/>
<feature type="transmembrane region" description="Helical" evidence="8">
    <location>
        <begin position="91"/>
        <end position="110"/>
    </location>
</feature>
<feature type="transmembrane region" description="Helical" evidence="8">
    <location>
        <begin position="188"/>
        <end position="209"/>
    </location>
</feature>
<proteinExistence type="predicted"/>
<accession>A0A833VGF9</accession>
<evidence type="ECO:0000313" key="10">
    <source>
        <dbReference type="EMBL" id="KAF3338967.1"/>
    </source>
</evidence>
<dbReference type="PANTHER" id="PTHR31503">
    <property type="entry name" value="VACUOLAR CALCIUM ION TRANSPORTER"/>
    <property type="match status" value="1"/>
</dbReference>
<dbReference type="PANTHER" id="PTHR31503:SF22">
    <property type="entry name" value="VACUOLAR CALCIUM ION TRANSPORTER"/>
    <property type="match status" value="1"/>
</dbReference>
<comment type="subcellular location">
    <subcellularLocation>
        <location evidence="1">Endomembrane system</location>
        <topology evidence="1">Multi-pass membrane protein</topology>
    </subcellularLocation>
</comment>
<evidence type="ECO:0000256" key="6">
    <source>
        <dbReference type="ARBA" id="ARBA00023065"/>
    </source>
</evidence>
<dbReference type="InterPro" id="IPR044880">
    <property type="entry name" value="NCX_ion-bd_dom_sf"/>
</dbReference>
<keyword evidence="11" id="KW-1185">Reference proteome</keyword>
<name>A0A833VGF9_9POAL</name>
<dbReference type="GO" id="GO:0015369">
    <property type="term" value="F:calcium:proton antiporter activity"/>
    <property type="evidence" value="ECO:0007669"/>
    <property type="project" value="TreeGrafter"/>
</dbReference>
<dbReference type="GO" id="GO:0004571">
    <property type="term" value="F:mannosyl-oligosaccharide 1,2-alpha-mannosidase activity"/>
    <property type="evidence" value="ECO:0007669"/>
    <property type="project" value="InterPro"/>
</dbReference>
<evidence type="ECO:0000259" key="9">
    <source>
        <dbReference type="Pfam" id="PF01699"/>
    </source>
</evidence>
<dbReference type="Pfam" id="PF01699">
    <property type="entry name" value="Na_Ca_ex"/>
    <property type="match status" value="1"/>
</dbReference>
<evidence type="ECO:0000256" key="7">
    <source>
        <dbReference type="ARBA" id="ARBA00023136"/>
    </source>
</evidence>
<evidence type="ECO:0000256" key="3">
    <source>
        <dbReference type="ARBA" id="ARBA00022449"/>
    </source>
</evidence>
<dbReference type="SUPFAM" id="SSF48225">
    <property type="entry name" value="Seven-hairpin glycosidases"/>
    <property type="match status" value="1"/>
</dbReference>
<dbReference type="AlphaFoldDB" id="A0A833VGF9"/>
<dbReference type="GO" id="GO:0006874">
    <property type="term" value="P:intracellular calcium ion homeostasis"/>
    <property type="evidence" value="ECO:0007669"/>
    <property type="project" value="TreeGrafter"/>
</dbReference>
<feature type="domain" description="Sodium/calcium exchanger membrane region" evidence="9">
    <location>
        <begin position="128"/>
        <end position="208"/>
    </location>
</feature>
<protein>
    <submittedName>
        <fullName evidence="10">Vacuolar cation/proton exchanger 2-like isoform X2</fullName>
    </submittedName>
</protein>
<dbReference type="GO" id="GO:0009705">
    <property type="term" value="C:plant-type vacuole membrane"/>
    <property type="evidence" value="ECO:0007669"/>
    <property type="project" value="TreeGrafter"/>
</dbReference>
<dbReference type="Proteomes" id="UP000623129">
    <property type="component" value="Unassembled WGS sequence"/>
</dbReference>
<dbReference type="GO" id="GO:0012505">
    <property type="term" value="C:endomembrane system"/>
    <property type="evidence" value="ECO:0007669"/>
    <property type="project" value="UniProtKB-SubCell"/>
</dbReference>